<dbReference type="AlphaFoldDB" id="A0A076PPJ0"/>
<dbReference type="KEGG" id="ctes:O987_23330"/>
<dbReference type="InterPro" id="IPR005636">
    <property type="entry name" value="DTW"/>
</dbReference>
<gene>
    <name evidence="7" type="ORF">O987_23330</name>
</gene>
<dbReference type="EMBL" id="CP006704">
    <property type="protein sequence ID" value="AIJ48749.1"/>
    <property type="molecule type" value="Genomic_DNA"/>
</dbReference>
<keyword evidence="2" id="KW-0808">Transferase</keyword>
<dbReference type="HOGENOM" id="CLU_066458_2_3_4"/>
<sequence>MSKPEPRPRCPRCHRALRTCVCALARPVAHQVEVLILMHPMEVHEAKGTGHLLHLCLPHSRVMVGEEFDAAELEAALHGRSASWADTDGAPRHSLLLYPDTADQDAALGLAAAAPLPLPWPQPPERLRLVIIDGTWRKSRKMLYLNPALQALPRLPLLGVEDSGYAIRKAHLPGQLSSFEAAALALAQLQKRPQDATVHAVLQEVFSQFVAQQLQLRQCNQAPPRGA</sequence>
<name>A0A076PPJ0_COMTE</name>
<evidence type="ECO:0000256" key="3">
    <source>
        <dbReference type="ARBA" id="ARBA00022691"/>
    </source>
</evidence>
<evidence type="ECO:0000256" key="1">
    <source>
        <dbReference type="ARBA" id="ARBA00012386"/>
    </source>
</evidence>
<dbReference type="PANTHER" id="PTHR21392">
    <property type="entry name" value="TRNA-URIDINE AMINOCARBOXYPROPYLTRANSFERASE 2"/>
    <property type="match status" value="1"/>
</dbReference>
<comment type="similarity">
    <text evidence="5">Belongs to the TDD superfamily. DTWD2 family.</text>
</comment>
<dbReference type="GO" id="GO:0016432">
    <property type="term" value="F:tRNA-uridine aminocarboxypropyltransferase activity"/>
    <property type="evidence" value="ECO:0007669"/>
    <property type="project" value="UniProtKB-EC"/>
</dbReference>
<accession>A0A076PPJ0</accession>
<dbReference type="PANTHER" id="PTHR21392:SF0">
    <property type="entry name" value="TRNA-URIDINE AMINOCARBOXYPROPYLTRANSFERASE 2"/>
    <property type="match status" value="1"/>
</dbReference>
<evidence type="ECO:0000256" key="5">
    <source>
        <dbReference type="ARBA" id="ARBA00034489"/>
    </source>
</evidence>
<protein>
    <recommendedName>
        <fullName evidence="1">tRNA-uridine aminocarboxypropyltransferase</fullName>
        <ecNumber evidence="1">2.5.1.25</ecNumber>
    </recommendedName>
</protein>
<organism evidence="7 8">
    <name type="scientific">Comamonas testosteroni TK102</name>
    <dbReference type="NCBI Taxonomy" id="1392005"/>
    <lineage>
        <taxon>Bacteria</taxon>
        <taxon>Pseudomonadati</taxon>
        <taxon>Pseudomonadota</taxon>
        <taxon>Betaproteobacteria</taxon>
        <taxon>Burkholderiales</taxon>
        <taxon>Comamonadaceae</taxon>
        <taxon>Comamonas</taxon>
    </lineage>
</organism>
<evidence type="ECO:0000313" key="8">
    <source>
        <dbReference type="Proteomes" id="UP000028782"/>
    </source>
</evidence>
<evidence type="ECO:0000313" key="7">
    <source>
        <dbReference type="EMBL" id="AIJ48749.1"/>
    </source>
</evidence>
<proteinExistence type="inferred from homology"/>
<evidence type="ECO:0000256" key="2">
    <source>
        <dbReference type="ARBA" id="ARBA00022679"/>
    </source>
</evidence>
<evidence type="ECO:0000256" key="4">
    <source>
        <dbReference type="ARBA" id="ARBA00022694"/>
    </source>
</evidence>
<dbReference type="SMART" id="SM01144">
    <property type="entry name" value="DTW"/>
    <property type="match status" value="1"/>
</dbReference>
<dbReference type="RefSeq" id="WP_003051937.1">
    <property type="nucleotide sequence ID" value="NZ_CP006704.1"/>
</dbReference>
<keyword evidence="3" id="KW-0949">S-adenosyl-L-methionine</keyword>
<dbReference type="EC" id="2.5.1.25" evidence="1"/>
<evidence type="ECO:0000259" key="6">
    <source>
        <dbReference type="SMART" id="SM01144"/>
    </source>
</evidence>
<keyword evidence="4" id="KW-0819">tRNA processing</keyword>
<reference evidence="7 8" key="1">
    <citation type="journal article" date="2014" name="Genome Announc.">
        <title>Complete Genome Sequence of Polychlorinated Biphenyl Degrader Comamonas testosteroni TK102 (NBRC 109938).</title>
        <authorList>
            <person name="Fukuda K."/>
            <person name="Hosoyama A."/>
            <person name="Tsuchikane K."/>
            <person name="Ohji S."/>
            <person name="Yamazoe A."/>
            <person name="Fujita N."/>
            <person name="Shintani M."/>
            <person name="Kimbara K."/>
        </authorList>
    </citation>
    <scope>NUCLEOTIDE SEQUENCE [LARGE SCALE GENOMIC DNA]</scope>
    <source>
        <strain evidence="7">TK102</strain>
    </source>
</reference>
<dbReference type="InterPro" id="IPR039262">
    <property type="entry name" value="DTWD2/TAPT"/>
</dbReference>
<dbReference type="Pfam" id="PF03942">
    <property type="entry name" value="DTW"/>
    <property type="match status" value="1"/>
</dbReference>
<dbReference type="GO" id="GO:0008033">
    <property type="term" value="P:tRNA processing"/>
    <property type="evidence" value="ECO:0007669"/>
    <property type="project" value="UniProtKB-KW"/>
</dbReference>
<feature type="domain" description="DTW" evidence="6">
    <location>
        <begin position="6"/>
        <end position="218"/>
    </location>
</feature>
<dbReference type="Proteomes" id="UP000028782">
    <property type="component" value="Chromosome"/>
</dbReference>